<feature type="compositionally biased region" description="Acidic residues" evidence="1">
    <location>
        <begin position="512"/>
        <end position="529"/>
    </location>
</feature>
<feature type="region of interest" description="Disordered" evidence="1">
    <location>
        <begin position="478"/>
        <end position="534"/>
    </location>
</feature>
<feature type="compositionally biased region" description="Low complexity" evidence="1">
    <location>
        <begin position="494"/>
        <end position="505"/>
    </location>
</feature>
<accession>A0ABV8T7C4</accession>
<dbReference type="InterPro" id="IPR011009">
    <property type="entry name" value="Kinase-like_dom_sf"/>
</dbReference>
<dbReference type="Pfam" id="PF00069">
    <property type="entry name" value="Pkinase"/>
    <property type="match status" value="1"/>
</dbReference>
<reference evidence="4" key="1">
    <citation type="journal article" date="2019" name="Int. J. Syst. Evol. Microbiol.">
        <title>The Global Catalogue of Microorganisms (GCM) 10K type strain sequencing project: providing services to taxonomists for standard genome sequencing and annotation.</title>
        <authorList>
            <consortium name="The Broad Institute Genomics Platform"/>
            <consortium name="The Broad Institute Genome Sequencing Center for Infectious Disease"/>
            <person name="Wu L."/>
            <person name="Ma J."/>
        </authorList>
    </citation>
    <scope>NUCLEOTIDE SEQUENCE [LARGE SCALE GENOMIC DNA]</scope>
    <source>
        <strain evidence="4">PCU 347</strain>
    </source>
</reference>
<dbReference type="Gene3D" id="1.10.510.10">
    <property type="entry name" value="Transferase(Phosphotransferase) domain 1"/>
    <property type="match status" value="1"/>
</dbReference>
<dbReference type="EMBL" id="JBHSDP010000002">
    <property type="protein sequence ID" value="MFC4326424.1"/>
    <property type="molecule type" value="Genomic_DNA"/>
</dbReference>
<sequence>MRPQDYEAYCRVDPVFYDDPGRSEESRDPQDPRDLFEAARGSVPDGWLRSRDGVWVYLHPDGVELPDQGWKIHVSGTFGEAEEVIGEVLAYCREHRLSVKFLRGPVTVLAANSKYAPRASSGKLLTLYPRDEAELRRALTGLAARLDGRRGPYILSDLRWRDTVLYVRYGAFRQMYCVNAAGETVSALRDPAGALVPDLRRPVFSVPDWVTVPGFLAEQVAARAQGRPEDFPYDIERALHFSNGGGVYKARDRRDGRGVVLREARPLAGLDDRGTDAVTRLHRERDMLRRLAGLDFVPRLYDHVTVWEHEYLVEEFIEGEKLERHLFNGAHPLLSADPDQETLDAYVRTALDFSDQLASMIQELHRRGVVFGDLHPGNVMVRPDGRLALVDFELAFDAESGSACGLGAPGFVCATAREGTSVDDYALACMRLFFFLPLTFLIELDSRKAQQLARAAAERFGLGTGFADALVHDLRQAAGGTLPPGRIERPAAPPTAARTPAHGARGTTGGDGAEDTEDTESREDTEDTWEPGRLTGPEELRQVMDSLAAGIVAAATPERTDRLFPGDPEQFHRPAGPDVAHGAAGVLYALATAGYPVPAEHVAWLVRATEAPGATRAGLYDGLYGAAVVLDRLGEADAARRALARAGQVAGERAGRGILTTDLSGGTAGAGLALLHFGLVDEAADLGGSLAERLGAAGRPPGRRPGLLYGASGAALFLVRLHEHTGEDRWLDLAGAALAEDLTHASVDTKGMLFRNGGHLTPYLANGSAGVALAARALLRHRDDAGLRRAVGHMERACAAEFTLMPGLFEGRAGLICSLAAAPAPRSGAAAGTGTGTGPDGSPAAAARAQALRLDWHLLRHGGHAAVPGQHLFRLSADLATGAAGVLLALRAALDGTGTALPLLDPFPAEAARR</sequence>
<dbReference type="Pfam" id="PF25816">
    <property type="entry name" value="RamC_N"/>
    <property type="match status" value="1"/>
</dbReference>
<dbReference type="InterPro" id="IPR007822">
    <property type="entry name" value="LANC-like"/>
</dbReference>
<dbReference type="SUPFAM" id="SSF158745">
    <property type="entry name" value="LanC-like"/>
    <property type="match status" value="1"/>
</dbReference>
<name>A0ABV8T7C4_9ACTN</name>
<dbReference type="InterPro" id="IPR058053">
    <property type="entry name" value="RamC_C"/>
</dbReference>
<dbReference type="SUPFAM" id="SSF56112">
    <property type="entry name" value="Protein kinase-like (PK-like)"/>
    <property type="match status" value="1"/>
</dbReference>
<keyword evidence="4" id="KW-1185">Reference proteome</keyword>
<dbReference type="Gene3D" id="1.50.10.20">
    <property type="match status" value="1"/>
</dbReference>
<gene>
    <name evidence="3" type="primary">lanKC</name>
    <name evidence="3" type="ORF">ACFPC0_00980</name>
</gene>
<dbReference type="InterPro" id="IPR057929">
    <property type="entry name" value="RamC_N"/>
</dbReference>
<feature type="compositionally biased region" description="Basic and acidic residues" evidence="1">
    <location>
        <begin position="19"/>
        <end position="34"/>
    </location>
</feature>
<comment type="caution">
    <text evidence="3">The sequence shown here is derived from an EMBL/GenBank/DDBJ whole genome shotgun (WGS) entry which is preliminary data.</text>
</comment>
<dbReference type="InterPro" id="IPR000719">
    <property type="entry name" value="Prot_kinase_dom"/>
</dbReference>
<dbReference type="PROSITE" id="PS50011">
    <property type="entry name" value="PROTEIN_KINASE_DOM"/>
    <property type="match status" value="1"/>
</dbReference>
<dbReference type="SMART" id="SM01260">
    <property type="entry name" value="LANC_like"/>
    <property type="match status" value="1"/>
</dbReference>
<dbReference type="RefSeq" id="WP_381736490.1">
    <property type="nucleotide sequence ID" value="NZ_JBHSDP010000002.1"/>
</dbReference>
<dbReference type="InterPro" id="IPR053524">
    <property type="entry name" value="Aerial_hyphae_peptide-synth"/>
</dbReference>
<evidence type="ECO:0000256" key="1">
    <source>
        <dbReference type="SAM" id="MobiDB-lite"/>
    </source>
</evidence>
<evidence type="ECO:0000313" key="4">
    <source>
        <dbReference type="Proteomes" id="UP001595824"/>
    </source>
</evidence>
<dbReference type="CDD" id="cd04791">
    <property type="entry name" value="LanC_SerThrkinase"/>
    <property type="match status" value="1"/>
</dbReference>
<evidence type="ECO:0000313" key="3">
    <source>
        <dbReference type="EMBL" id="MFC4326424.1"/>
    </source>
</evidence>
<dbReference type="Gene3D" id="1.50.10.10">
    <property type="match status" value="1"/>
</dbReference>
<feature type="domain" description="Protein kinase" evidence="2">
    <location>
        <begin position="233"/>
        <end position="505"/>
    </location>
</feature>
<dbReference type="InterPro" id="IPR012341">
    <property type="entry name" value="6hp_glycosidase-like_sf"/>
</dbReference>
<organism evidence="3 4">
    <name type="scientific">Streptomyces andamanensis</name>
    <dbReference type="NCBI Taxonomy" id="1565035"/>
    <lineage>
        <taxon>Bacteria</taxon>
        <taxon>Bacillati</taxon>
        <taxon>Actinomycetota</taxon>
        <taxon>Actinomycetes</taxon>
        <taxon>Kitasatosporales</taxon>
        <taxon>Streptomycetaceae</taxon>
        <taxon>Streptomyces</taxon>
    </lineage>
</organism>
<dbReference type="Gene3D" id="3.30.200.20">
    <property type="entry name" value="Phosphorylase Kinase, domain 1"/>
    <property type="match status" value="1"/>
</dbReference>
<dbReference type="SMART" id="SM00220">
    <property type="entry name" value="S_TKc"/>
    <property type="match status" value="1"/>
</dbReference>
<protein>
    <submittedName>
        <fullName evidence="3">Class III lanthionine synthetase LanKC</fullName>
    </submittedName>
</protein>
<dbReference type="Proteomes" id="UP001595824">
    <property type="component" value="Unassembled WGS sequence"/>
</dbReference>
<feature type="region of interest" description="Disordered" evidence="1">
    <location>
        <begin position="15"/>
        <end position="34"/>
    </location>
</feature>
<evidence type="ECO:0000259" key="2">
    <source>
        <dbReference type="PROSITE" id="PS50011"/>
    </source>
</evidence>
<proteinExistence type="predicted"/>
<dbReference type="NCBIfam" id="NF038151">
    <property type="entry name" value="lanthi_synth_III"/>
    <property type="match status" value="1"/>
</dbReference>